<accession>A0AAD5YCY6</accession>
<sequence>MEVEFEDGTGTGRGKGKGKRRVSAKANENNGELALSTPALPKPSRKRKELAKEPDADDAMSLHPPMPGSSADIPLAFATSPVILSTFPRPGPPSEPSPRTTPELVMPATLHPSALLKRLPKAAYKGSGFDPNRLTPSHSRGGPSSTSGGSGTSAPSSTGPSDADPDRDSDIDMEDTDVLINSARQLNLDPIEDFPASQGRQSSPLSSMEDEPPEPAPKRTRRVAPTANEKKRVTRSTSGKGSEPGQGEAVASAAGEISLDEDFASPSVAANLVKRGRRASDAVQVPLVLAIPLPRSGRKPA</sequence>
<dbReference type="AlphaFoldDB" id="A0AAD5YCY6"/>
<proteinExistence type="predicted"/>
<evidence type="ECO:0000313" key="2">
    <source>
        <dbReference type="EMBL" id="KAJ3475300.1"/>
    </source>
</evidence>
<dbReference type="EMBL" id="JANAWD010000880">
    <property type="protein sequence ID" value="KAJ3475300.1"/>
    <property type="molecule type" value="Genomic_DNA"/>
</dbReference>
<organism evidence="2 3">
    <name type="scientific">Meripilus lineatus</name>
    <dbReference type="NCBI Taxonomy" id="2056292"/>
    <lineage>
        <taxon>Eukaryota</taxon>
        <taxon>Fungi</taxon>
        <taxon>Dikarya</taxon>
        <taxon>Basidiomycota</taxon>
        <taxon>Agaricomycotina</taxon>
        <taxon>Agaricomycetes</taxon>
        <taxon>Polyporales</taxon>
        <taxon>Meripilaceae</taxon>
        <taxon>Meripilus</taxon>
    </lineage>
</organism>
<feature type="compositionally biased region" description="Low complexity" evidence="1">
    <location>
        <begin position="135"/>
        <end position="162"/>
    </location>
</feature>
<comment type="caution">
    <text evidence="2">The sequence shown here is derived from an EMBL/GenBank/DDBJ whole genome shotgun (WGS) entry which is preliminary data.</text>
</comment>
<reference evidence="2" key="1">
    <citation type="submission" date="2022-07" db="EMBL/GenBank/DDBJ databases">
        <title>Genome Sequence of Physisporinus lineatus.</title>
        <authorList>
            <person name="Buettner E."/>
        </authorList>
    </citation>
    <scope>NUCLEOTIDE SEQUENCE</scope>
    <source>
        <strain evidence="2">VT162</strain>
    </source>
</reference>
<evidence type="ECO:0000256" key="1">
    <source>
        <dbReference type="SAM" id="MobiDB-lite"/>
    </source>
</evidence>
<dbReference type="Proteomes" id="UP001212997">
    <property type="component" value="Unassembled WGS sequence"/>
</dbReference>
<feature type="compositionally biased region" description="Basic residues" evidence="1">
    <location>
        <begin position="14"/>
        <end position="23"/>
    </location>
</feature>
<evidence type="ECO:0000313" key="3">
    <source>
        <dbReference type="Proteomes" id="UP001212997"/>
    </source>
</evidence>
<keyword evidence="3" id="KW-1185">Reference proteome</keyword>
<name>A0AAD5YCY6_9APHY</name>
<protein>
    <submittedName>
        <fullName evidence="2">Uncharacterized protein</fullName>
    </submittedName>
</protein>
<feature type="region of interest" description="Disordered" evidence="1">
    <location>
        <begin position="1"/>
        <end position="264"/>
    </location>
</feature>
<gene>
    <name evidence="2" type="ORF">NLI96_g11926</name>
</gene>